<feature type="transmembrane region" description="Helical" evidence="1">
    <location>
        <begin position="34"/>
        <end position="51"/>
    </location>
</feature>
<reference evidence="2 3" key="1">
    <citation type="submission" date="2019-06" db="EMBL/GenBank/DDBJ databases">
        <authorList>
            <person name="Srinivasan S."/>
        </authorList>
    </citation>
    <scope>NUCLEOTIDE SEQUENCE [LARGE SCALE GENOMIC DNA]</scope>
    <source>
        <strain evidence="2 3">17J68-5</strain>
    </source>
</reference>
<dbReference type="KEGG" id="hyj:FHG12_01595"/>
<proteinExistence type="predicted"/>
<keyword evidence="1" id="KW-1133">Transmembrane helix</keyword>
<keyword evidence="3" id="KW-1185">Reference proteome</keyword>
<organism evidence="2 3">
    <name type="scientific">Hymenobacter jejuensis</name>
    <dbReference type="NCBI Taxonomy" id="2502781"/>
    <lineage>
        <taxon>Bacteria</taxon>
        <taxon>Pseudomonadati</taxon>
        <taxon>Bacteroidota</taxon>
        <taxon>Cytophagia</taxon>
        <taxon>Cytophagales</taxon>
        <taxon>Hymenobacteraceae</taxon>
        <taxon>Hymenobacter</taxon>
    </lineage>
</organism>
<feature type="transmembrane region" description="Helical" evidence="1">
    <location>
        <begin position="6"/>
        <end position="27"/>
    </location>
</feature>
<dbReference type="RefSeq" id="WP_139513918.1">
    <property type="nucleotide sequence ID" value="NZ_CP040896.1"/>
</dbReference>
<sequence>MPSNLFTARLMGYLVGLLPLVALLLLFRQAIPQTPGLILAAGGTFASIWVQQQARNKYPYDFKQRAEWLALLVYALVVIGIVLVFTQLWN</sequence>
<accession>A0A5B7ZVP0</accession>
<name>A0A5B7ZVP0_9BACT</name>
<keyword evidence="1" id="KW-0812">Transmembrane</keyword>
<dbReference type="OrthoDB" id="887021at2"/>
<dbReference type="Proteomes" id="UP000305398">
    <property type="component" value="Chromosome"/>
</dbReference>
<evidence type="ECO:0000313" key="2">
    <source>
        <dbReference type="EMBL" id="QDA58869.1"/>
    </source>
</evidence>
<protein>
    <submittedName>
        <fullName evidence="2">Uncharacterized protein</fullName>
    </submittedName>
</protein>
<evidence type="ECO:0000313" key="3">
    <source>
        <dbReference type="Proteomes" id="UP000305398"/>
    </source>
</evidence>
<feature type="transmembrane region" description="Helical" evidence="1">
    <location>
        <begin position="71"/>
        <end position="89"/>
    </location>
</feature>
<dbReference type="EMBL" id="CP040896">
    <property type="protein sequence ID" value="QDA58869.1"/>
    <property type="molecule type" value="Genomic_DNA"/>
</dbReference>
<gene>
    <name evidence="2" type="ORF">FHG12_01595</name>
</gene>
<dbReference type="AlphaFoldDB" id="A0A5B7ZVP0"/>
<keyword evidence="1" id="KW-0472">Membrane</keyword>
<evidence type="ECO:0000256" key="1">
    <source>
        <dbReference type="SAM" id="Phobius"/>
    </source>
</evidence>